<dbReference type="RefSeq" id="WP_369746192.1">
    <property type="nucleotide sequence ID" value="NZ_CP165735.1"/>
</dbReference>
<organism evidence="1">
    <name type="scientific">Paenarthrobacter sp. AMU7</name>
    <dbReference type="NCBI Taxonomy" id="3162492"/>
    <lineage>
        <taxon>Bacteria</taxon>
        <taxon>Bacillati</taxon>
        <taxon>Actinomycetota</taxon>
        <taxon>Actinomycetes</taxon>
        <taxon>Micrococcales</taxon>
        <taxon>Micrococcaceae</taxon>
        <taxon>Paenarthrobacter</taxon>
    </lineage>
</organism>
<accession>A0AB39YSF7</accession>
<dbReference type="EMBL" id="CP165735">
    <property type="protein sequence ID" value="XDV72778.1"/>
    <property type="molecule type" value="Genomic_DNA"/>
</dbReference>
<proteinExistence type="predicted"/>
<sequence>MTTEPSEAAVRLTEVCRSIFDDESQWIEADGYPDSLALGIIDSIFSTGSHYTSVVNVITAYRAMRRAEAGDPNSDGVRELLASFDALGGSAGWAEAVNNRKPAHTGDGALLKAEVVYRAALTLASLEDRPIETAADVREAFQRDPELKRIKKAWLRLPSQSSGVTFNYLLILVGLQSVKPDRMVIRFIQEHAGLEDRTVTPKDAASLISHVAGLYPTAARKLDHVIWRYVSGREVYRTADVN</sequence>
<dbReference type="AlphaFoldDB" id="A0AB39YSF7"/>
<gene>
    <name evidence="1" type="ORF">ABQM86_06345</name>
</gene>
<evidence type="ECO:0008006" key="2">
    <source>
        <dbReference type="Google" id="ProtNLM"/>
    </source>
</evidence>
<reference evidence="1" key="1">
    <citation type="submission" date="2024-07" db="EMBL/GenBank/DDBJ databases">
        <authorList>
            <person name="Li J."/>
            <person name="Wei H."/>
            <person name="Ma J."/>
        </authorList>
    </citation>
    <scope>NUCLEOTIDE SEQUENCE</scope>
    <source>
        <strain evidence="1">AMU7</strain>
    </source>
</reference>
<name>A0AB39YSF7_9MICC</name>
<evidence type="ECO:0000313" key="1">
    <source>
        <dbReference type="EMBL" id="XDV72778.1"/>
    </source>
</evidence>
<protein>
    <recommendedName>
        <fullName evidence="2">Heme peroxidase</fullName>
    </recommendedName>
</protein>